<name>A0A0C9XHZ5_9AGAR</name>
<dbReference type="EMBL" id="KN838743">
    <property type="protein sequence ID" value="KIJ95782.1"/>
    <property type="molecule type" value="Genomic_DNA"/>
</dbReference>
<keyword evidence="3" id="KW-1185">Reference proteome</keyword>
<evidence type="ECO:0000256" key="1">
    <source>
        <dbReference type="SAM" id="MobiDB-lite"/>
    </source>
</evidence>
<accession>A0A0C9XHZ5</accession>
<organism evidence="2 3">
    <name type="scientific">Laccaria amethystina LaAM-08-1</name>
    <dbReference type="NCBI Taxonomy" id="1095629"/>
    <lineage>
        <taxon>Eukaryota</taxon>
        <taxon>Fungi</taxon>
        <taxon>Dikarya</taxon>
        <taxon>Basidiomycota</taxon>
        <taxon>Agaricomycotina</taxon>
        <taxon>Agaricomycetes</taxon>
        <taxon>Agaricomycetidae</taxon>
        <taxon>Agaricales</taxon>
        <taxon>Agaricineae</taxon>
        <taxon>Hydnangiaceae</taxon>
        <taxon>Laccaria</taxon>
    </lineage>
</organism>
<feature type="region of interest" description="Disordered" evidence="1">
    <location>
        <begin position="494"/>
        <end position="517"/>
    </location>
</feature>
<reference evidence="3" key="2">
    <citation type="submission" date="2015-01" db="EMBL/GenBank/DDBJ databases">
        <title>Evolutionary Origins and Diversification of the Mycorrhizal Mutualists.</title>
        <authorList>
            <consortium name="DOE Joint Genome Institute"/>
            <consortium name="Mycorrhizal Genomics Consortium"/>
            <person name="Kohler A."/>
            <person name="Kuo A."/>
            <person name="Nagy L.G."/>
            <person name="Floudas D."/>
            <person name="Copeland A."/>
            <person name="Barry K.W."/>
            <person name="Cichocki N."/>
            <person name="Veneault-Fourrey C."/>
            <person name="LaButti K."/>
            <person name="Lindquist E.A."/>
            <person name="Lipzen A."/>
            <person name="Lundell T."/>
            <person name="Morin E."/>
            <person name="Murat C."/>
            <person name="Riley R."/>
            <person name="Ohm R."/>
            <person name="Sun H."/>
            <person name="Tunlid A."/>
            <person name="Henrissat B."/>
            <person name="Grigoriev I.V."/>
            <person name="Hibbett D.S."/>
            <person name="Martin F."/>
        </authorList>
    </citation>
    <scope>NUCLEOTIDE SEQUENCE [LARGE SCALE GENOMIC DNA]</scope>
    <source>
        <strain evidence="3">LaAM-08-1</strain>
    </source>
</reference>
<proteinExistence type="predicted"/>
<protein>
    <submittedName>
        <fullName evidence="2">Unplaced genomic scaffold K443scaffold_208, whole genome shotgun sequence</fullName>
    </submittedName>
</protein>
<evidence type="ECO:0000313" key="3">
    <source>
        <dbReference type="Proteomes" id="UP000054477"/>
    </source>
</evidence>
<dbReference type="HOGENOM" id="CLU_004605_0_0_1"/>
<feature type="region of interest" description="Disordered" evidence="1">
    <location>
        <begin position="1"/>
        <end position="35"/>
    </location>
</feature>
<dbReference type="OrthoDB" id="291007at2759"/>
<feature type="compositionally biased region" description="Polar residues" evidence="1">
    <location>
        <begin position="16"/>
        <end position="32"/>
    </location>
</feature>
<dbReference type="Proteomes" id="UP000054477">
    <property type="component" value="Unassembled WGS sequence"/>
</dbReference>
<evidence type="ECO:0000313" key="2">
    <source>
        <dbReference type="EMBL" id="KIJ95782.1"/>
    </source>
</evidence>
<gene>
    <name evidence="2" type="ORF">K443DRAFT_108269</name>
</gene>
<dbReference type="AlphaFoldDB" id="A0A0C9XHZ5"/>
<reference evidence="2 3" key="1">
    <citation type="submission" date="2014-04" db="EMBL/GenBank/DDBJ databases">
        <authorList>
            <consortium name="DOE Joint Genome Institute"/>
            <person name="Kuo A."/>
            <person name="Kohler A."/>
            <person name="Nagy L.G."/>
            <person name="Floudas D."/>
            <person name="Copeland A."/>
            <person name="Barry K.W."/>
            <person name="Cichocki N."/>
            <person name="Veneault-Fourrey C."/>
            <person name="LaButti K."/>
            <person name="Lindquist E.A."/>
            <person name="Lipzen A."/>
            <person name="Lundell T."/>
            <person name="Morin E."/>
            <person name="Murat C."/>
            <person name="Sun H."/>
            <person name="Tunlid A."/>
            <person name="Henrissat B."/>
            <person name="Grigoriev I.V."/>
            <person name="Hibbett D.S."/>
            <person name="Martin F."/>
            <person name="Nordberg H.P."/>
            <person name="Cantor M.N."/>
            <person name="Hua S.X."/>
        </authorList>
    </citation>
    <scope>NUCLEOTIDE SEQUENCE [LARGE SCALE GENOMIC DNA]</scope>
    <source>
        <strain evidence="2 3">LaAM-08-1</strain>
    </source>
</reference>
<feature type="compositionally biased region" description="Low complexity" evidence="1">
    <location>
        <begin position="1"/>
        <end position="11"/>
    </location>
</feature>
<sequence length="741" mass="81217">MPTSDSDTSPSAPVAANTTSQNSSPASTQPSQGKVGDFMKAVQKKLLELYNPTSGQTFAVQFPGRFLQEDLYAWDTDQFSKPVVVNESEFRLVDQLYDVGQVVGAPNGSNLSIIYEEILNNLVPGFESSELERQQDKIRQWLLKDVPAAPWVKDLLKEQHQRAGTSTPDDSNGSFAVANKLTEGGKVNRMELAEALMKEYLRAKSAWELDRDKMIRETKPEDLEDFTRTLADITAVRKAELSAKYADAVVLGHSHTVRQYLGYLDITSPAKMLQDAKDAFRESSASSLDGSMKVFPVQMSPVDWFRGLSTSFSLEDLTSNPDMILIEIDAKSKKIDALQTRLAFLQGTPTANLQELKQKLDAAQSTNAQAEADLSSTYNANVVSIALTCVSPSGDFLMSEFMSAAHLLKITASLYNGIEDAMKKVGDGQVAVVNASRAYTTLLSEVAAAKATDNILEEKELTMQITSLQSDVTELTTHLKFLRFDASGALKTPKDPKSVTTADVPILPPNSASNGSRWQDVTIHHETSNMFSMADQSSSAYSEDSGLSFFFGGSSDSSSNSSADSSSHFKQTDFKMDIGFRATMVTADRSGWFQPQFFQQSAGFYHIDQQVSWSKWPESVNGARDLQNATADVWDALNKYLMPAFPVGYVICKDITIKVSMDSETHDSDSTVFQSHTSSSSGVLLWSTSSSSSSSSAHQKVYTQETSDGFVIRIPGPQIIGYMFEIMPNDLTTQLPETIPS</sequence>